<keyword evidence="1" id="KW-0732">Signal</keyword>
<feature type="chain" id="PRO_5018204932" evidence="1">
    <location>
        <begin position="19"/>
        <end position="273"/>
    </location>
</feature>
<dbReference type="OrthoDB" id="684002at2759"/>
<dbReference type="AlphaFoldDB" id="A0A3L6S2D7"/>
<proteinExistence type="predicted"/>
<dbReference type="Proteomes" id="UP000275267">
    <property type="component" value="Unassembled WGS sequence"/>
</dbReference>
<comment type="caution">
    <text evidence="2">The sequence shown here is derived from an EMBL/GenBank/DDBJ whole genome shotgun (WGS) entry which is preliminary data.</text>
</comment>
<accession>A0A3L6S2D7</accession>
<protein>
    <submittedName>
        <fullName evidence="2">Uncharacterized protein</fullName>
    </submittedName>
</protein>
<reference evidence="3" key="1">
    <citation type="journal article" date="2019" name="Nat. Commun.">
        <title>The genome of broomcorn millet.</title>
        <authorList>
            <person name="Zou C."/>
            <person name="Miki D."/>
            <person name="Li D."/>
            <person name="Tang Q."/>
            <person name="Xiao L."/>
            <person name="Rajput S."/>
            <person name="Deng P."/>
            <person name="Jia W."/>
            <person name="Huang R."/>
            <person name="Zhang M."/>
            <person name="Sun Y."/>
            <person name="Hu J."/>
            <person name="Fu X."/>
            <person name="Schnable P.S."/>
            <person name="Li F."/>
            <person name="Zhang H."/>
            <person name="Feng B."/>
            <person name="Zhu X."/>
            <person name="Liu R."/>
            <person name="Schnable J.C."/>
            <person name="Zhu J.-K."/>
            <person name="Zhang H."/>
        </authorList>
    </citation>
    <scope>NUCLEOTIDE SEQUENCE [LARGE SCALE GENOMIC DNA]</scope>
</reference>
<evidence type="ECO:0000313" key="3">
    <source>
        <dbReference type="Proteomes" id="UP000275267"/>
    </source>
</evidence>
<feature type="signal peptide" evidence="1">
    <location>
        <begin position="1"/>
        <end position="18"/>
    </location>
</feature>
<keyword evidence="3" id="KW-1185">Reference proteome</keyword>
<dbReference type="EMBL" id="PQIB02000006">
    <property type="protein sequence ID" value="RLN13401.1"/>
    <property type="molecule type" value="Genomic_DNA"/>
</dbReference>
<gene>
    <name evidence="2" type="ORF">C2845_PM09G08100</name>
</gene>
<organism evidence="2 3">
    <name type="scientific">Panicum miliaceum</name>
    <name type="common">Proso millet</name>
    <name type="synonym">Broomcorn millet</name>
    <dbReference type="NCBI Taxonomy" id="4540"/>
    <lineage>
        <taxon>Eukaryota</taxon>
        <taxon>Viridiplantae</taxon>
        <taxon>Streptophyta</taxon>
        <taxon>Embryophyta</taxon>
        <taxon>Tracheophyta</taxon>
        <taxon>Spermatophyta</taxon>
        <taxon>Magnoliopsida</taxon>
        <taxon>Liliopsida</taxon>
        <taxon>Poales</taxon>
        <taxon>Poaceae</taxon>
        <taxon>PACMAD clade</taxon>
        <taxon>Panicoideae</taxon>
        <taxon>Panicodae</taxon>
        <taxon>Paniceae</taxon>
        <taxon>Panicinae</taxon>
        <taxon>Panicum</taxon>
        <taxon>Panicum sect. Panicum</taxon>
    </lineage>
</organism>
<sequence length="273" mass="30538">MELVLKVVGSLFCVLCYADQEKNGTVSGFLPKMIQAYNEISGKLKKNGKGDFHKKVAEVISKRLRYLLNETLIHAAAALDPPELYRSNLAKKSSSQFAVTMAIKKLAKSTSEAAAAIDQYSRFIEKRGLFGDPEARWSALNGKTSSAGNPIMVWLNNSMSESTPILDEYDDSDDDWSTPSNFIVESLQMEAEELAAFKRKVQLGKKNKRKCNWVKMMNALQMTMTQILQKKMVAQFMPSQGTAVPTMKMMVYAQRKRAGWCMAHFSGCAVSFQ</sequence>
<evidence type="ECO:0000313" key="2">
    <source>
        <dbReference type="EMBL" id="RLN13401.1"/>
    </source>
</evidence>
<name>A0A3L6S2D7_PANMI</name>
<evidence type="ECO:0000256" key="1">
    <source>
        <dbReference type="SAM" id="SignalP"/>
    </source>
</evidence>